<dbReference type="PATRIC" id="fig|49338.4.peg.5776"/>
<organism evidence="1">
    <name type="scientific">Desulfitobacterium hafniense</name>
    <name type="common">Desulfitobacterium frappieri</name>
    <dbReference type="NCBI Taxonomy" id="49338"/>
    <lineage>
        <taxon>Bacteria</taxon>
        <taxon>Bacillati</taxon>
        <taxon>Bacillota</taxon>
        <taxon>Clostridia</taxon>
        <taxon>Eubacteriales</taxon>
        <taxon>Desulfitobacteriaceae</taxon>
        <taxon>Desulfitobacterium</taxon>
    </lineage>
</organism>
<dbReference type="EMBL" id="LK996018">
    <property type="protein sequence ID" value="CDV96364.1"/>
    <property type="molecule type" value="Genomic_DNA"/>
</dbReference>
<sequence>MEVMISHEEQVAMKLEYLKELRELLKAEAFSGGGLVSIATRYLRICESIEKDLGIPQSEE</sequence>
<proteinExistence type="predicted"/>
<dbReference type="RefSeq" id="WP_208926870.1">
    <property type="nucleotide sequence ID" value="NZ_LK996018.1"/>
</dbReference>
<name>A0A098AU92_DESHA</name>
<accession>A0A098AU92</accession>
<protein>
    <submittedName>
        <fullName evidence="1">Uncharacterized protein</fullName>
    </submittedName>
</protein>
<evidence type="ECO:0000313" key="1">
    <source>
        <dbReference type="EMBL" id="CDV96364.1"/>
    </source>
</evidence>
<dbReference type="AlphaFoldDB" id="A0A098AU92"/>
<reference evidence="1" key="1">
    <citation type="submission" date="2014-07" db="EMBL/GenBank/DDBJ databases">
        <authorList>
            <person name="Hornung V.Bastian."/>
        </authorList>
    </citation>
    <scope>NUCLEOTIDE SEQUENCE</scope>
    <source>
        <strain evidence="1">PCE-S</strain>
    </source>
</reference>
<gene>
    <name evidence="1" type="ORF">DPCES_5366</name>
</gene>